<feature type="region of interest" description="Disordered" evidence="1">
    <location>
        <begin position="1"/>
        <end position="72"/>
    </location>
</feature>
<dbReference type="GO" id="GO:0008380">
    <property type="term" value="P:RNA splicing"/>
    <property type="evidence" value="ECO:0007669"/>
    <property type="project" value="TreeGrafter"/>
</dbReference>
<feature type="region of interest" description="Disordered" evidence="1">
    <location>
        <begin position="692"/>
        <end position="752"/>
    </location>
</feature>
<feature type="compositionally biased region" description="Basic and acidic residues" evidence="1">
    <location>
        <begin position="534"/>
        <end position="554"/>
    </location>
</feature>
<dbReference type="CDD" id="cd12432">
    <property type="entry name" value="RRM_ACINU"/>
    <property type="match status" value="1"/>
</dbReference>
<feature type="compositionally biased region" description="Basic and acidic residues" evidence="1">
    <location>
        <begin position="692"/>
        <end position="728"/>
    </location>
</feature>
<dbReference type="GO" id="GO:0003723">
    <property type="term" value="F:RNA binding"/>
    <property type="evidence" value="ECO:0007669"/>
    <property type="project" value="TreeGrafter"/>
</dbReference>
<dbReference type="InterPro" id="IPR052793">
    <property type="entry name" value="EJC-associated_protein"/>
</dbReference>
<dbReference type="Pfam" id="PF16294">
    <property type="entry name" value="RSB_motif"/>
    <property type="match status" value="1"/>
</dbReference>
<feature type="compositionally biased region" description="Basic residues" evidence="1">
    <location>
        <begin position="1"/>
        <end position="23"/>
    </location>
</feature>
<gene>
    <name evidence="2" type="primary">ACIN1_0</name>
</gene>
<feature type="region of interest" description="Disordered" evidence="1">
    <location>
        <begin position="526"/>
        <end position="554"/>
    </location>
</feature>
<dbReference type="OrthoDB" id="5348404at2759"/>
<dbReference type="InterPro" id="IPR032552">
    <property type="entry name" value="RSB_motif"/>
</dbReference>
<feature type="compositionally biased region" description="Polar residues" evidence="1">
    <location>
        <begin position="125"/>
        <end position="137"/>
    </location>
</feature>
<accession>A0A2H8TT63</accession>
<protein>
    <submittedName>
        <fullName evidence="2">Apoptotic chromatin condensation inducer in the nucleus</fullName>
    </submittedName>
</protein>
<feature type="region of interest" description="Disordered" evidence="1">
    <location>
        <begin position="478"/>
        <end position="505"/>
    </location>
</feature>
<dbReference type="InterPro" id="IPR034257">
    <property type="entry name" value="Acinus_RRM"/>
</dbReference>
<evidence type="ECO:0000313" key="2">
    <source>
        <dbReference type="EMBL" id="MBW17387.1"/>
    </source>
</evidence>
<proteinExistence type="predicted"/>
<organism evidence="2">
    <name type="scientific">Melanaphis sacchari</name>
    <dbReference type="NCBI Taxonomy" id="742174"/>
    <lineage>
        <taxon>Eukaryota</taxon>
        <taxon>Metazoa</taxon>
        <taxon>Ecdysozoa</taxon>
        <taxon>Arthropoda</taxon>
        <taxon>Hexapoda</taxon>
        <taxon>Insecta</taxon>
        <taxon>Pterygota</taxon>
        <taxon>Neoptera</taxon>
        <taxon>Paraneoptera</taxon>
        <taxon>Hemiptera</taxon>
        <taxon>Sternorrhyncha</taxon>
        <taxon>Aphidomorpha</taxon>
        <taxon>Aphidoidea</taxon>
        <taxon>Aphididae</taxon>
        <taxon>Aphidini</taxon>
        <taxon>Melanaphis</taxon>
    </lineage>
</organism>
<feature type="compositionally biased region" description="Basic and acidic residues" evidence="1">
    <location>
        <begin position="736"/>
        <end position="751"/>
    </location>
</feature>
<evidence type="ECO:0000256" key="1">
    <source>
        <dbReference type="SAM" id="MobiDB-lite"/>
    </source>
</evidence>
<reference evidence="2" key="1">
    <citation type="submission" date="2017-10" db="EMBL/GenBank/DDBJ databases">
        <title>Transcriptome Assembly of Sugarcane Aphid Adults.</title>
        <authorList>
            <person name="Scully E.D."/>
            <person name="Palmer N.A."/>
            <person name="Geib S.M."/>
            <person name="Sarath G."/>
            <person name="Sattler S.E."/>
        </authorList>
    </citation>
    <scope>NUCLEOTIDE SEQUENCE</scope>
    <source>
        <tissue evidence="2">Whole body</tissue>
    </source>
</reference>
<dbReference type="GO" id="GO:0061574">
    <property type="term" value="C:ASAP complex"/>
    <property type="evidence" value="ECO:0007669"/>
    <property type="project" value="TreeGrafter"/>
</dbReference>
<feature type="compositionally biased region" description="Basic and acidic residues" evidence="1">
    <location>
        <begin position="45"/>
        <end position="54"/>
    </location>
</feature>
<dbReference type="Gene3D" id="3.30.70.330">
    <property type="match status" value="1"/>
</dbReference>
<dbReference type="InterPro" id="IPR035979">
    <property type="entry name" value="RBD_domain_sf"/>
</dbReference>
<dbReference type="SUPFAM" id="SSF54928">
    <property type="entry name" value="RNA-binding domain, RBD"/>
    <property type="match status" value="1"/>
</dbReference>
<feature type="region of interest" description="Disordered" evidence="1">
    <location>
        <begin position="97"/>
        <end position="137"/>
    </location>
</feature>
<dbReference type="AlphaFoldDB" id="A0A2H8TT63"/>
<dbReference type="InterPro" id="IPR012677">
    <property type="entry name" value="Nucleotide-bd_a/b_plait_sf"/>
</dbReference>
<dbReference type="GO" id="GO:0071011">
    <property type="term" value="C:precatalytic spliceosome"/>
    <property type="evidence" value="ECO:0007669"/>
    <property type="project" value="TreeGrafter"/>
</dbReference>
<name>A0A2H8TT63_9HEMI</name>
<feature type="compositionally biased region" description="Basic and acidic residues" evidence="1">
    <location>
        <begin position="99"/>
        <end position="123"/>
    </location>
</feature>
<dbReference type="EMBL" id="GFXV01005582">
    <property type="protein sequence ID" value="MBW17387.1"/>
    <property type="molecule type" value="Transcribed_RNA"/>
</dbReference>
<feature type="region of interest" description="Disordered" evidence="1">
    <location>
        <begin position="770"/>
        <end position="803"/>
    </location>
</feature>
<feature type="compositionally biased region" description="Basic and acidic residues" evidence="1">
    <location>
        <begin position="487"/>
        <end position="500"/>
    </location>
</feature>
<dbReference type="PANTHER" id="PTHR46589">
    <property type="entry name" value="APOPTOTIC CHROMATIN CONDENSATION INDUCER IN THE NUCLEUS"/>
    <property type="match status" value="1"/>
</dbReference>
<dbReference type="PANTHER" id="PTHR46589:SF1">
    <property type="entry name" value="APOPTOTIC CHROMATIN CONDENSATION INDUCER IN THE NUCLEUS"/>
    <property type="match status" value="1"/>
</dbReference>
<sequence length="803" mass="91390">MSKRTGRKPKRERTTRRRTRRHSSTSETSSEDVPPPKVGKTRASSRVDESERKVALTIKLPKPESNDCSEENTTGMWKVECSNGSDGDIQKLKISLRRSPKDLLREQAAEAKYSAERKEKEEAAGSSTNPSTLDGSVTNYLEQFGSTMAVEESEQNIVDSNEQVQVIPPNESSCNQENINNDQVDNVEISSEFIKPDEEPIVENTSTNDEKLIDAANVTEVEENKIHEEVLEPAAIMVESINPMNSSKDFPDSTVRPSIDECNTSEPVVEENSVNISEVIDIPIAVSEKIQNIVPESIESIVDEPNTSEVSETVSNVEINKIANNPIEEEINKPDYTNDSEQMEDIVQLTVESPDLVDDEDPKPIDEESKPVYEEELNTVNINKTDSVNEIKPKPVNEDASKLVEESKLLDSEETKTIEESCKVLSSDIPNLKQVGVEKELNEMSKPLSSHPKRKWGSCKTRTPITISPFTLGTIIESNGDSVADNGEYRSEEGEIQRTDTEEEQDIEEAMDINDTMLIDHEAVDYEAPEEEEKSLIDNDDNKSDKSLAEEKYEEVPKKKSSVKRITTTSVIHITNLVRPFTVGQLRDLLQRTGKIVSNGFWIDAIKSQCIVEYENEDQAIETVYALNDSQWPSTNPKFLKVVFTNKEELNKALSGTHPERLDKQKESKVEKLRTHVENNFILREWDRGKLEDMNGEKDDKPIKRKISDDLHATKDKKLKKDEKDLHDKRKKSKSKTPERIPTKSLDELFRKTKTTPTLYWSPLSMEQIAEKEDQRRKHLAEIERSQKTDRRRRDNLHYPKRR</sequence>